<feature type="domain" description="DUF8136" evidence="2">
    <location>
        <begin position="27"/>
        <end position="90"/>
    </location>
</feature>
<comment type="caution">
    <text evidence="3">The sequence shown here is derived from an EMBL/GenBank/DDBJ whole genome shotgun (WGS) entry which is preliminary data.</text>
</comment>
<dbReference type="AlphaFoldDB" id="A0A830DVG1"/>
<sequence>MSQSEPKNEPAVPAIPENANRGEVLDLLEDAINETHRKIESGRVYDPENEKVRQGWMRVLGYLAGQYRQLLKDKDLDELAERIEALEENQ</sequence>
<proteinExistence type="predicted"/>
<organism evidence="3 4">
    <name type="scientific">Haloferax sulfurifontis</name>
    <dbReference type="NCBI Taxonomy" id="255616"/>
    <lineage>
        <taxon>Archaea</taxon>
        <taxon>Methanobacteriati</taxon>
        <taxon>Methanobacteriota</taxon>
        <taxon>Stenosarchaea group</taxon>
        <taxon>Halobacteria</taxon>
        <taxon>Halobacteriales</taxon>
        <taxon>Haloferacaceae</taxon>
        <taxon>Haloferax</taxon>
    </lineage>
</organism>
<reference evidence="3" key="1">
    <citation type="journal article" date="2014" name="Int. J. Syst. Evol. Microbiol.">
        <title>Complete genome sequence of Corynebacterium casei LMG S-19264T (=DSM 44701T), isolated from a smear-ripened cheese.</title>
        <authorList>
            <consortium name="US DOE Joint Genome Institute (JGI-PGF)"/>
            <person name="Walter F."/>
            <person name="Albersmeier A."/>
            <person name="Kalinowski J."/>
            <person name="Ruckert C."/>
        </authorList>
    </citation>
    <scope>NUCLEOTIDE SEQUENCE</scope>
    <source>
        <strain evidence="3">CCM 7217</strain>
    </source>
</reference>
<feature type="region of interest" description="Disordered" evidence="1">
    <location>
        <begin position="1"/>
        <end position="20"/>
    </location>
</feature>
<evidence type="ECO:0000313" key="4">
    <source>
        <dbReference type="Proteomes" id="UP000646833"/>
    </source>
</evidence>
<dbReference type="EMBL" id="BMCI01000004">
    <property type="protein sequence ID" value="GGC63391.1"/>
    <property type="molecule type" value="Genomic_DNA"/>
</dbReference>
<evidence type="ECO:0000259" key="2">
    <source>
        <dbReference type="Pfam" id="PF26457"/>
    </source>
</evidence>
<protein>
    <recommendedName>
        <fullName evidence="2">DUF8136 domain-containing protein</fullName>
    </recommendedName>
</protein>
<gene>
    <name evidence="3" type="ORF">GCM10007209_26910</name>
</gene>
<dbReference type="Pfam" id="PF26457">
    <property type="entry name" value="DUF8136"/>
    <property type="match status" value="1"/>
</dbReference>
<evidence type="ECO:0000313" key="3">
    <source>
        <dbReference type="EMBL" id="GGC63391.1"/>
    </source>
</evidence>
<reference evidence="3" key="2">
    <citation type="submission" date="2020-09" db="EMBL/GenBank/DDBJ databases">
        <authorList>
            <person name="Sun Q."/>
            <person name="Sedlacek I."/>
        </authorList>
    </citation>
    <scope>NUCLEOTIDE SEQUENCE</scope>
    <source>
        <strain evidence="3">CCM 7217</strain>
    </source>
</reference>
<accession>A0A830DVG1</accession>
<dbReference type="InterPro" id="IPR058449">
    <property type="entry name" value="DUF8136"/>
</dbReference>
<evidence type="ECO:0000256" key="1">
    <source>
        <dbReference type="SAM" id="MobiDB-lite"/>
    </source>
</evidence>
<dbReference type="Proteomes" id="UP000646833">
    <property type="component" value="Unassembled WGS sequence"/>
</dbReference>
<dbReference type="RefSeq" id="WP_229722622.1">
    <property type="nucleotide sequence ID" value="NZ_BMCI01000004.1"/>
</dbReference>
<name>A0A830DVG1_9EURY</name>